<feature type="transmembrane region" description="Helical" evidence="1">
    <location>
        <begin position="146"/>
        <end position="168"/>
    </location>
</feature>
<name>A0AA36G2Q9_9BILA</name>
<feature type="transmembrane region" description="Helical" evidence="1">
    <location>
        <begin position="267"/>
        <end position="287"/>
    </location>
</feature>
<protein>
    <submittedName>
        <fullName evidence="2">Uncharacterized protein</fullName>
    </submittedName>
</protein>
<proteinExistence type="predicted"/>
<feature type="transmembrane region" description="Helical" evidence="1">
    <location>
        <begin position="39"/>
        <end position="64"/>
    </location>
</feature>
<evidence type="ECO:0000256" key="1">
    <source>
        <dbReference type="SAM" id="Phobius"/>
    </source>
</evidence>
<evidence type="ECO:0000313" key="2">
    <source>
        <dbReference type="EMBL" id="CAJ0571003.1"/>
    </source>
</evidence>
<dbReference type="Proteomes" id="UP001177023">
    <property type="component" value="Unassembled WGS sequence"/>
</dbReference>
<feature type="transmembrane region" description="Helical" evidence="1">
    <location>
        <begin position="84"/>
        <end position="107"/>
    </location>
</feature>
<dbReference type="AlphaFoldDB" id="A0AA36G2Q9"/>
<feature type="transmembrane region" description="Helical" evidence="1">
    <location>
        <begin position="384"/>
        <end position="402"/>
    </location>
</feature>
<comment type="caution">
    <text evidence="2">The sequence shown here is derived from an EMBL/GenBank/DDBJ whole genome shotgun (WGS) entry which is preliminary data.</text>
</comment>
<keyword evidence="1" id="KW-0472">Membrane</keyword>
<feature type="transmembrane region" description="Helical" evidence="1">
    <location>
        <begin position="211"/>
        <end position="233"/>
    </location>
</feature>
<keyword evidence="3" id="KW-1185">Reference proteome</keyword>
<gene>
    <name evidence="2" type="ORF">MSPICULIGERA_LOCUS9431</name>
</gene>
<feature type="non-terminal residue" evidence="2">
    <location>
        <position position="437"/>
    </location>
</feature>
<dbReference type="Gene3D" id="1.20.1250.20">
    <property type="entry name" value="MFS general substrate transporter like domains"/>
    <property type="match status" value="1"/>
</dbReference>
<feature type="transmembrane region" description="Helical" evidence="1">
    <location>
        <begin position="307"/>
        <end position="332"/>
    </location>
</feature>
<feature type="transmembrane region" description="Helical" evidence="1">
    <location>
        <begin position="353"/>
        <end position="378"/>
    </location>
</feature>
<feature type="transmembrane region" description="Helical" evidence="1">
    <location>
        <begin position="180"/>
        <end position="199"/>
    </location>
</feature>
<dbReference type="InterPro" id="IPR036259">
    <property type="entry name" value="MFS_trans_sf"/>
</dbReference>
<organism evidence="2 3">
    <name type="scientific">Mesorhabditis spiculigera</name>
    <dbReference type="NCBI Taxonomy" id="96644"/>
    <lineage>
        <taxon>Eukaryota</taxon>
        <taxon>Metazoa</taxon>
        <taxon>Ecdysozoa</taxon>
        <taxon>Nematoda</taxon>
        <taxon>Chromadorea</taxon>
        <taxon>Rhabditida</taxon>
        <taxon>Rhabditina</taxon>
        <taxon>Rhabditomorpha</taxon>
        <taxon>Rhabditoidea</taxon>
        <taxon>Rhabditidae</taxon>
        <taxon>Mesorhabditinae</taxon>
        <taxon>Mesorhabditis</taxon>
    </lineage>
</organism>
<keyword evidence="1" id="KW-0812">Transmembrane</keyword>
<feature type="transmembrane region" description="Helical" evidence="1">
    <location>
        <begin position="119"/>
        <end position="140"/>
    </location>
</feature>
<keyword evidence="1" id="KW-1133">Transmembrane helix</keyword>
<evidence type="ECO:0000313" key="3">
    <source>
        <dbReference type="Proteomes" id="UP001177023"/>
    </source>
</evidence>
<accession>A0AA36G2Q9</accession>
<dbReference type="EMBL" id="CATQJA010002523">
    <property type="protein sequence ID" value="CAJ0571003.1"/>
    <property type="molecule type" value="Genomic_DNA"/>
</dbReference>
<sequence>MDLEFHPGYMDLRYLQKTEVDKQPRKQSKSSFEGMPKLFLLKCMLYGFCCGSTITMFQIGAFINPSLMVLFNKTSYELFGIDDGGIMMLSVSSWTNFVGMGVSIIAVLPLMDYLGRRPVCVYVKFVLASTGTALYFLAWWLQNGLFYLLGVTFFALPFCIVGLGDVIYLCEMAPPKHKGIFAMLSLSSLGFFNQIIMLLAREDVWGTPEKWIYIALLAQACVNLLIPILGYNLPDEAPRLKMEMSCSMFYAQHFAKGVKVFQARNGLIWKLMLVVCVDAFIMMNISAVEQDFQMPVYGQEGLDVNRILTASIAISIIMIPFRYLNMFLVRLLECTGVQMLSWVIATDIFPAEYLIIATQLCYLNTSILIAISSSIVPLTFNGLLHYYFVIVTGFSTAVAVSISKLWRRIREFEDSERQRLLVKKINHPAYTNSDLFL</sequence>
<reference evidence="2" key="1">
    <citation type="submission" date="2023-06" db="EMBL/GenBank/DDBJ databases">
        <authorList>
            <person name="Delattre M."/>
        </authorList>
    </citation>
    <scope>NUCLEOTIDE SEQUENCE</scope>
    <source>
        <strain evidence="2">AF72</strain>
    </source>
</reference>
<dbReference type="SUPFAM" id="SSF103473">
    <property type="entry name" value="MFS general substrate transporter"/>
    <property type="match status" value="1"/>
</dbReference>